<comment type="caution">
    <text evidence="12">Lacks conserved residue(s) required for the propagation of feature annotation.</text>
</comment>
<dbReference type="PRINTS" id="PR00983">
    <property type="entry name" value="TRNASYNTHCYS"/>
</dbReference>
<keyword evidence="5 12" id="KW-0436">Ligase</keyword>
<gene>
    <name evidence="12" type="primary">cysS</name>
    <name evidence="14" type="ORF">A35E_00343</name>
</gene>
<sequence length="462" mass="53599">MLKIFNTLRHQKEVFKPICVGKVSIYVCGVTVYDFCHIGHARTFIVFDMVTRYLRHCGYTVNYIRNITDIEDKIIRRAAENKETCHNLTLRMISSMRSDFEKLHILPPNKEPCATQHIPEIIEFVAKLIRRDHAYIADNGDVMFSVDTDKNYGLLSRQDLDQLQVDTRAKIPSIKRDFRDFVLWKKAKPNEPSWESPWGAGRPGWHIECSAINRQQLGHHFDIHGGGSDLIFPHHENEIAQSTCSQDGPYVNIWMHAGMVMFNREKISKSSNNFFTVREVLQDYDPETVRYFLMSAHYRSPIHYSESNLKQARSALEHLYLALRGTSTTALPSGGEEFIERFIKAMNDDFNTPEAYSVLFNVAHVVNSLKRKKLTKEVEGMAATLRYLGGILGLFKQPTHLFLKKIREDNLEKNIIIEALIQKRNEARKVKQWDVADAVRNKLTALDIILEDSEEKTFWRRR</sequence>
<evidence type="ECO:0000256" key="6">
    <source>
        <dbReference type="ARBA" id="ARBA00022723"/>
    </source>
</evidence>
<dbReference type="EMBL" id="CP003547">
    <property type="protein sequence ID" value="AFP85642.1"/>
    <property type="molecule type" value="Genomic_DNA"/>
</dbReference>
<evidence type="ECO:0000259" key="13">
    <source>
        <dbReference type="SMART" id="SM00840"/>
    </source>
</evidence>
<dbReference type="HAMAP" id="MF_00041">
    <property type="entry name" value="Cys_tRNA_synth"/>
    <property type="match status" value="1"/>
</dbReference>
<dbReference type="InterPro" id="IPR056411">
    <property type="entry name" value="CysS_C"/>
</dbReference>
<evidence type="ECO:0000256" key="11">
    <source>
        <dbReference type="ARBA" id="ARBA00023146"/>
    </source>
</evidence>
<dbReference type="Pfam" id="PF01406">
    <property type="entry name" value="tRNA-synt_1e"/>
    <property type="match status" value="1"/>
</dbReference>
<dbReference type="InterPro" id="IPR015273">
    <property type="entry name" value="Cys-tRNA-synt_Ia_DALR"/>
</dbReference>
<dbReference type="InterPro" id="IPR015803">
    <property type="entry name" value="Cys-tRNA-ligase"/>
</dbReference>
<dbReference type="RefSeq" id="WP_014888939.1">
    <property type="nucleotide sequence ID" value="NC_018420.1"/>
</dbReference>
<dbReference type="STRING" id="134287.A35E_00343"/>
<evidence type="ECO:0000313" key="14">
    <source>
        <dbReference type="EMBL" id="AFP85642.1"/>
    </source>
</evidence>
<dbReference type="PATRIC" id="fig|134287.3.peg.326"/>
<dbReference type="FunFam" id="3.40.50.620:FF:000009">
    <property type="entry name" value="Cysteine--tRNA ligase"/>
    <property type="match status" value="1"/>
</dbReference>
<dbReference type="GO" id="GO:0006423">
    <property type="term" value="P:cysteinyl-tRNA aminoacylation"/>
    <property type="evidence" value="ECO:0007669"/>
    <property type="project" value="UniProtKB-UniRule"/>
</dbReference>
<dbReference type="InterPro" id="IPR024909">
    <property type="entry name" value="Cys-tRNA/MSH_ligase"/>
</dbReference>
<dbReference type="GO" id="GO:0005829">
    <property type="term" value="C:cytosol"/>
    <property type="evidence" value="ECO:0007669"/>
    <property type="project" value="TreeGrafter"/>
</dbReference>
<evidence type="ECO:0000256" key="7">
    <source>
        <dbReference type="ARBA" id="ARBA00022741"/>
    </source>
</evidence>
<evidence type="ECO:0000256" key="8">
    <source>
        <dbReference type="ARBA" id="ARBA00022833"/>
    </source>
</evidence>
<proteinExistence type="inferred from homology"/>
<evidence type="ECO:0000256" key="1">
    <source>
        <dbReference type="ARBA" id="ARBA00004496"/>
    </source>
</evidence>
<evidence type="ECO:0000256" key="5">
    <source>
        <dbReference type="ARBA" id="ARBA00022598"/>
    </source>
</evidence>
<accession>J3TGN8</accession>
<reference evidence="14 15" key="1">
    <citation type="journal article" date="2012" name="Mol. Biol. Evol.">
        <title>Genome reduction and co-evolution between the primary and secondary bacterial symbionts of psyllids.</title>
        <authorList>
            <person name="Sloan D.B."/>
            <person name="Moran N.A."/>
        </authorList>
    </citation>
    <scope>NUCLEOTIDE SEQUENCE [LARGE SCALE GENOMIC DNA]</scope>
    <source>
        <strain evidence="14">Hcub_S</strain>
    </source>
</reference>
<keyword evidence="10 12" id="KW-0648">Protein biosynthesis</keyword>
<dbReference type="EC" id="6.1.1.16" evidence="12"/>
<dbReference type="AlphaFoldDB" id="J3TGN8"/>
<keyword evidence="7 12" id="KW-0547">Nucleotide-binding</keyword>
<dbReference type="CDD" id="cd07963">
    <property type="entry name" value="Anticodon_Ia_Cys"/>
    <property type="match status" value="1"/>
</dbReference>
<evidence type="ECO:0000256" key="2">
    <source>
        <dbReference type="ARBA" id="ARBA00005594"/>
    </source>
</evidence>
<comment type="cofactor">
    <cofactor evidence="12">
        <name>Zn(2+)</name>
        <dbReference type="ChEBI" id="CHEBI:29105"/>
    </cofactor>
    <text evidence="12">Binds 1 zinc ion per subunit.</text>
</comment>
<comment type="catalytic activity">
    <reaction evidence="12">
        <text>tRNA(Cys) + L-cysteine + ATP = L-cysteinyl-tRNA(Cys) + AMP + diphosphate</text>
        <dbReference type="Rhea" id="RHEA:17773"/>
        <dbReference type="Rhea" id="RHEA-COMP:9661"/>
        <dbReference type="Rhea" id="RHEA-COMP:9679"/>
        <dbReference type="ChEBI" id="CHEBI:30616"/>
        <dbReference type="ChEBI" id="CHEBI:33019"/>
        <dbReference type="ChEBI" id="CHEBI:35235"/>
        <dbReference type="ChEBI" id="CHEBI:78442"/>
        <dbReference type="ChEBI" id="CHEBI:78517"/>
        <dbReference type="ChEBI" id="CHEBI:456215"/>
        <dbReference type="EC" id="6.1.1.16"/>
    </reaction>
</comment>
<keyword evidence="11 12" id="KW-0030">Aminoacyl-tRNA synthetase</keyword>
<dbReference type="Gene3D" id="3.40.50.620">
    <property type="entry name" value="HUPs"/>
    <property type="match status" value="1"/>
</dbReference>
<feature type="short sequence motif" description="'HIGH' region" evidence="12">
    <location>
        <begin position="30"/>
        <end position="40"/>
    </location>
</feature>
<dbReference type="InterPro" id="IPR014729">
    <property type="entry name" value="Rossmann-like_a/b/a_fold"/>
</dbReference>
<dbReference type="CDD" id="cd00672">
    <property type="entry name" value="CysRS_core"/>
    <property type="match status" value="1"/>
</dbReference>
<organism evidence="14 15">
    <name type="scientific">secondary endosymbiont of Heteropsylla cubana</name>
    <dbReference type="NCBI Taxonomy" id="134287"/>
    <lineage>
        <taxon>Bacteria</taxon>
        <taxon>Pseudomonadati</taxon>
        <taxon>Pseudomonadota</taxon>
        <taxon>Gammaproteobacteria</taxon>
        <taxon>Enterobacterales</taxon>
        <taxon>Enterobacteriaceae</taxon>
        <taxon>aphid secondary symbionts</taxon>
    </lineage>
</organism>
<evidence type="ECO:0000256" key="12">
    <source>
        <dbReference type="HAMAP-Rule" id="MF_00041"/>
    </source>
</evidence>
<name>J3TGN8_9ENTR</name>
<evidence type="ECO:0000313" key="15">
    <source>
        <dbReference type="Proteomes" id="UP000003937"/>
    </source>
</evidence>
<dbReference type="GO" id="GO:0008270">
    <property type="term" value="F:zinc ion binding"/>
    <property type="evidence" value="ECO:0007669"/>
    <property type="project" value="UniProtKB-UniRule"/>
</dbReference>
<protein>
    <recommendedName>
        <fullName evidence="12">Cysteine--tRNA ligase</fullName>
        <ecNumber evidence="12">6.1.1.16</ecNumber>
    </recommendedName>
    <alternativeName>
        <fullName evidence="12">Cysteinyl-tRNA synthetase</fullName>
        <shortName evidence="12">CysRS</shortName>
    </alternativeName>
</protein>
<dbReference type="Pfam" id="PF23493">
    <property type="entry name" value="CysS_C"/>
    <property type="match status" value="1"/>
</dbReference>
<keyword evidence="4 12" id="KW-0963">Cytoplasm</keyword>
<dbReference type="InterPro" id="IPR032678">
    <property type="entry name" value="tRNA-synt_1_cat_dom"/>
</dbReference>
<dbReference type="SMART" id="SM00840">
    <property type="entry name" value="DALR_2"/>
    <property type="match status" value="1"/>
</dbReference>
<dbReference type="Pfam" id="PF09190">
    <property type="entry name" value="DALR_2"/>
    <property type="match status" value="1"/>
</dbReference>
<evidence type="ECO:0000256" key="4">
    <source>
        <dbReference type="ARBA" id="ARBA00022490"/>
    </source>
</evidence>
<evidence type="ECO:0000256" key="9">
    <source>
        <dbReference type="ARBA" id="ARBA00022840"/>
    </source>
</evidence>
<dbReference type="NCBIfam" id="TIGR00435">
    <property type="entry name" value="cysS"/>
    <property type="match status" value="1"/>
</dbReference>
<dbReference type="SUPFAM" id="SSF47323">
    <property type="entry name" value="Anticodon-binding domain of a subclass of class I aminoacyl-tRNA synthetases"/>
    <property type="match status" value="1"/>
</dbReference>
<comment type="similarity">
    <text evidence="2 12">Belongs to the class-I aminoacyl-tRNA synthetase family.</text>
</comment>
<feature type="binding site" evidence="12">
    <location>
        <position position="238"/>
    </location>
    <ligand>
        <name>Zn(2+)</name>
        <dbReference type="ChEBI" id="CHEBI:29105"/>
    </ligand>
</feature>
<dbReference type="InterPro" id="IPR009080">
    <property type="entry name" value="tRNAsynth_Ia_anticodon-bd"/>
</dbReference>
<dbReference type="GO" id="GO:0005524">
    <property type="term" value="F:ATP binding"/>
    <property type="evidence" value="ECO:0007669"/>
    <property type="project" value="UniProtKB-UniRule"/>
</dbReference>
<keyword evidence="9 12" id="KW-0067">ATP-binding</keyword>
<feature type="domain" description="Cysteinyl-tRNA synthetase class Ia DALR" evidence="13">
    <location>
        <begin position="341"/>
        <end position="403"/>
    </location>
</feature>
<dbReference type="PANTHER" id="PTHR10890:SF3">
    <property type="entry name" value="CYSTEINE--TRNA LIGASE, CYTOPLASMIC"/>
    <property type="match status" value="1"/>
</dbReference>
<dbReference type="SUPFAM" id="SSF52374">
    <property type="entry name" value="Nucleotidylyl transferase"/>
    <property type="match status" value="1"/>
</dbReference>
<keyword evidence="15" id="KW-1185">Reference proteome</keyword>
<dbReference type="PANTHER" id="PTHR10890">
    <property type="entry name" value="CYSTEINYL-TRNA SYNTHETASE"/>
    <property type="match status" value="1"/>
</dbReference>
<feature type="binding site" evidence="12">
    <location>
        <position position="28"/>
    </location>
    <ligand>
        <name>Zn(2+)</name>
        <dbReference type="ChEBI" id="CHEBI:29105"/>
    </ligand>
</feature>
<dbReference type="GO" id="GO:0004817">
    <property type="term" value="F:cysteine-tRNA ligase activity"/>
    <property type="evidence" value="ECO:0007669"/>
    <property type="project" value="UniProtKB-UniRule"/>
</dbReference>
<keyword evidence="6 12" id="KW-0479">Metal-binding</keyword>
<evidence type="ECO:0000256" key="10">
    <source>
        <dbReference type="ARBA" id="ARBA00022917"/>
    </source>
</evidence>
<feature type="binding site" evidence="12">
    <location>
        <position position="234"/>
    </location>
    <ligand>
        <name>Zn(2+)</name>
        <dbReference type="ChEBI" id="CHEBI:29105"/>
    </ligand>
</feature>
<dbReference type="Proteomes" id="UP000003937">
    <property type="component" value="Chromosome"/>
</dbReference>
<comment type="subunit">
    <text evidence="3 12">Monomer.</text>
</comment>
<comment type="subcellular location">
    <subcellularLocation>
        <location evidence="1 12">Cytoplasm</location>
    </subcellularLocation>
</comment>
<feature type="binding site" evidence="12">
    <location>
        <position position="269"/>
    </location>
    <ligand>
        <name>ATP</name>
        <dbReference type="ChEBI" id="CHEBI:30616"/>
    </ligand>
</feature>
<dbReference type="KEGG" id="sehc:A35E_00343"/>
<evidence type="ECO:0000256" key="3">
    <source>
        <dbReference type="ARBA" id="ARBA00011245"/>
    </source>
</evidence>
<dbReference type="HOGENOM" id="CLU_013528_0_1_6"/>
<keyword evidence="8 12" id="KW-0862">Zinc</keyword>
<dbReference type="OrthoDB" id="9815130at2"/>
<dbReference type="Gene3D" id="1.20.120.1910">
    <property type="entry name" value="Cysteine-tRNA ligase, C-terminal anti-codon recognition domain"/>
    <property type="match status" value="1"/>
</dbReference>
<feature type="binding site" evidence="12">
    <location>
        <position position="209"/>
    </location>
    <ligand>
        <name>Zn(2+)</name>
        <dbReference type="ChEBI" id="CHEBI:29105"/>
    </ligand>
</feature>